<proteinExistence type="evidence at transcript level"/>
<accession>Q3KTD9</accession>
<reference evidence="1" key="1">
    <citation type="submission" date="2005-01" db="EMBL/GenBank/DDBJ databases">
        <authorList>
            <person name="Han Z."/>
        </authorList>
    </citation>
    <scope>NUCLEOTIDE SEQUENCE</scope>
</reference>
<protein>
    <submittedName>
        <fullName evidence="1">SJCHGC09758 protein</fullName>
    </submittedName>
</protein>
<sequence length="87" mass="9888">MEKAFTDFCGSFKRQQTTTSTSRDSSCVTPDTISARYCKWGVADVRFKQPSSQVACLYISNLLTLYGIFHVFQSHVQTSNFNKLQYA</sequence>
<name>Q3KTD9_SCHJA</name>
<reference evidence="1" key="2">
    <citation type="journal article" date="2006" name="PLoS Pathog.">
        <title>New perspectives on host-parasite interplay by comparative transcriptomic and proteomic analyses of Schistosoma japonicum.</title>
        <authorList>
            <person name="Liu F."/>
            <person name="Lu J."/>
            <person name="Hu W."/>
            <person name="Wang S.Y."/>
            <person name="Cui S.J."/>
            <person name="Chi M."/>
            <person name="Yan Q."/>
            <person name="Wang X.R."/>
            <person name="Song H.D."/>
            <person name="Xu X.N."/>
            <person name="Wang J.J."/>
            <person name="Zhang X.L."/>
            <person name="Zhang X."/>
            <person name="Wang Z.Q."/>
            <person name="Xue C.L."/>
            <person name="Brindley P.J."/>
            <person name="McManus D.P."/>
            <person name="Yang P.Y."/>
            <person name="Feng Z."/>
            <person name="Chen Z."/>
            <person name="Han Z.G."/>
        </authorList>
    </citation>
    <scope>NUCLEOTIDE SEQUENCE</scope>
</reference>
<evidence type="ECO:0000313" key="1">
    <source>
        <dbReference type="EMBL" id="ABA40915.1"/>
    </source>
</evidence>
<organism evidence="1">
    <name type="scientific">Schistosoma japonicum</name>
    <name type="common">Blood fluke</name>
    <dbReference type="NCBI Taxonomy" id="6182"/>
    <lineage>
        <taxon>Eukaryota</taxon>
        <taxon>Metazoa</taxon>
        <taxon>Spiralia</taxon>
        <taxon>Lophotrochozoa</taxon>
        <taxon>Platyhelminthes</taxon>
        <taxon>Trematoda</taxon>
        <taxon>Digenea</taxon>
        <taxon>Strigeidida</taxon>
        <taxon>Schistosomatoidea</taxon>
        <taxon>Schistosomatidae</taxon>
        <taxon>Schistosoma</taxon>
    </lineage>
</organism>
<dbReference type="AlphaFoldDB" id="Q3KTD9"/>
<dbReference type="EMBL" id="AY915828">
    <property type="protein sequence ID" value="ABA40915.1"/>
    <property type="molecule type" value="mRNA"/>
</dbReference>